<reference evidence="10" key="1">
    <citation type="submission" date="2017-01" db="EMBL/GenBank/DDBJ databases">
        <title>Comparative genomics of anhydrobiosis in the tardigrade Hypsibius dujardini.</title>
        <authorList>
            <person name="Yoshida Y."/>
            <person name="Koutsovoulos G."/>
            <person name="Laetsch D."/>
            <person name="Stevens L."/>
            <person name="Kumar S."/>
            <person name="Horikawa D."/>
            <person name="Ishino K."/>
            <person name="Komine S."/>
            <person name="Tomita M."/>
            <person name="Blaxter M."/>
            <person name="Arakawa K."/>
        </authorList>
    </citation>
    <scope>NUCLEOTIDE SEQUENCE [LARGE SCALE GENOMIC DNA]</scope>
    <source>
        <strain evidence="10">Z151</strain>
    </source>
</reference>
<evidence type="ECO:0000256" key="7">
    <source>
        <dbReference type="SAM" id="Phobius"/>
    </source>
</evidence>
<comment type="caution">
    <text evidence="9">The sequence shown here is derived from an EMBL/GenBank/DDBJ whole genome shotgun (WGS) entry which is preliminary data.</text>
</comment>
<keyword evidence="10" id="KW-1185">Reference proteome</keyword>
<keyword evidence="4 7" id="KW-1133">Transmembrane helix</keyword>
<dbReference type="AlphaFoldDB" id="A0A1W0WUW9"/>
<dbReference type="GO" id="GO:0004016">
    <property type="term" value="F:adenylate cyclase activity"/>
    <property type="evidence" value="ECO:0007669"/>
    <property type="project" value="TreeGrafter"/>
</dbReference>
<feature type="transmembrane region" description="Helical" evidence="7">
    <location>
        <begin position="476"/>
        <end position="499"/>
    </location>
</feature>
<proteinExistence type="predicted"/>
<dbReference type="Proteomes" id="UP000192578">
    <property type="component" value="Unassembled WGS sequence"/>
</dbReference>
<dbReference type="InterPro" id="IPR001828">
    <property type="entry name" value="ANF_lig-bd_rcpt"/>
</dbReference>
<evidence type="ECO:0000259" key="8">
    <source>
        <dbReference type="Pfam" id="PF01094"/>
    </source>
</evidence>
<evidence type="ECO:0000313" key="10">
    <source>
        <dbReference type="Proteomes" id="UP000192578"/>
    </source>
</evidence>
<feature type="transmembrane region" description="Helical" evidence="7">
    <location>
        <begin position="6"/>
        <end position="29"/>
    </location>
</feature>
<dbReference type="GO" id="GO:0004383">
    <property type="term" value="F:guanylate cyclase activity"/>
    <property type="evidence" value="ECO:0007669"/>
    <property type="project" value="TreeGrafter"/>
</dbReference>
<sequence>MLSTAVGLSLGKVTAVVVVLFGWTCAVPLRRIEIGSMMYVALPGDLPSQTTNSLQQTGAGVQLAMEYLQARYGRHFNFTNLRLPGDGIFADRFSLEYDAEYFVAQFYYRTASSELQTLISPSLDMLYSCSVGNSVLFDAFPQRISLSVYPVSSMIRYIILMVEHYQWTSIAGLVDVATIQSSPLHRGVMEGLEVAFSSARDNTGPIVRYALFRCNVATGNQQVENTLRAVSEISRIVFLFGSGVGVRTIMQVAESLGMTNGEYLFVMSTLQTTEPFVSVNEKSWTVTPTNERYGIPFQVYPTNSTMLLSFVLSYTEDSIRQLRQQILELSLKNYNFTFARNRVPAYGYALYESYLIYGSVLNETYATTGRLMNGKEMAQHYLNRTFSLPTGDVRINLDGERTCDILGDFYHYRTDKYVTVLRYDHRNDRLVSSDNETFNNLWPGGQWPPLNQPICGFLGNRCQTDAEKNRILLTRVLAGVVAAIIGLIVLIGIAVVRIWQYRQLWASTWWKIDVAFYSPHAMRQRFSITF</sequence>
<name>A0A1W0WUW9_HYPEX</name>
<dbReference type="GO" id="GO:0007168">
    <property type="term" value="P:receptor guanylyl cyclase signaling pathway"/>
    <property type="evidence" value="ECO:0007669"/>
    <property type="project" value="TreeGrafter"/>
</dbReference>
<keyword evidence="5 7" id="KW-0472">Membrane</keyword>
<dbReference type="GO" id="GO:0005886">
    <property type="term" value="C:plasma membrane"/>
    <property type="evidence" value="ECO:0007669"/>
    <property type="project" value="TreeGrafter"/>
</dbReference>
<accession>A0A1W0WUW9</accession>
<keyword evidence="6" id="KW-0456">Lyase</keyword>
<evidence type="ECO:0000256" key="5">
    <source>
        <dbReference type="ARBA" id="ARBA00023136"/>
    </source>
</evidence>
<evidence type="ECO:0000256" key="2">
    <source>
        <dbReference type="ARBA" id="ARBA00022692"/>
    </source>
</evidence>
<organism evidence="9 10">
    <name type="scientific">Hypsibius exemplaris</name>
    <name type="common">Freshwater tardigrade</name>
    <dbReference type="NCBI Taxonomy" id="2072580"/>
    <lineage>
        <taxon>Eukaryota</taxon>
        <taxon>Metazoa</taxon>
        <taxon>Ecdysozoa</taxon>
        <taxon>Tardigrada</taxon>
        <taxon>Eutardigrada</taxon>
        <taxon>Parachela</taxon>
        <taxon>Hypsibioidea</taxon>
        <taxon>Hypsibiidae</taxon>
        <taxon>Hypsibius</taxon>
    </lineage>
</organism>
<dbReference type="InterPro" id="IPR050401">
    <property type="entry name" value="Cyclic_nucleotide_synthase"/>
</dbReference>
<dbReference type="Pfam" id="PF01094">
    <property type="entry name" value="ANF_receptor"/>
    <property type="match status" value="1"/>
</dbReference>
<dbReference type="Gene3D" id="3.40.50.2300">
    <property type="match status" value="2"/>
</dbReference>
<dbReference type="InterPro" id="IPR028082">
    <property type="entry name" value="Peripla_BP_I"/>
</dbReference>
<evidence type="ECO:0000256" key="6">
    <source>
        <dbReference type="ARBA" id="ARBA00023239"/>
    </source>
</evidence>
<comment type="subcellular location">
    <subcellularLocation>
        <location evidence="1">Membrane</location>
    </subcellularLocation>
</comment>
<dbReference type="GO" id="GO:0001653">
    <property type="term" value="F:peptide receptor activity"/>
    <property type="evidence" value="ECO:0007669"/>
    <property type="project" value="TreeGrafter"/>
</dbReference>
<dbReference type="OrthoDB" id="302535at2759"/>
<gene>
    <name evidence="9" type="ORF">BV898_06867</name>
</gene>
<dbReference type="EMBL" id="MTYJ01000043">
    <property type="protein sequence ID" value="OQV19009.1"/>
    <property type="molecule type" value="Genomic_DNA"/>
</dbReference>
<dbReference type="GO" id="GO:0000166">
    <property type="term" value="F:nucleotide binding"/>
    <property type="evidence" value="ECO:0007669"/>
    <property type="project" value="UniProtKB-KW"/>
</dbReference>
<keyword evidence="2 7" id="KW-0812">Transmembrane</keyword>
<evidence type="ECO:0000256" key="3">
    <source>
        <dbReference type="ARBA" id="ARBA00022741"/>
    </source>
</evidence>
<evidence type="ECO:0000313" key="9">
    <source>
        <dbReference type="EMBL" id="OQV19009.1"/>
    </source>
</evidence>
<protein>
    <recommendedName>
        <fullName evidence="8">Receptor ligand binding region domain-containing protein</fullName>
    </recommendedName>
</protein>
<evidence type="ECO:0000256" key="4">
    <source>
        <dbReference type="ARBA" id="ARBA00022989"/>
    </source>
</evidence>
<keyword evidence="3" id="KW-0547">Nucleotide-binding</keyword>
<dbReference type="PANTHER" id="PTHR11920">
    <property type="entry name" value="GUANYLYL CYCLASE"/>
    <property type="match status" value="1"/>
</dbReference>
<evidence type="ECO:0000256" key="1">
    <source>
        <dbReference type="ARBA" id="ARBA00004370"/>
    </source>
</evidence>
<dbReference type="SUPFAM" id="SSF53822">
    <property type="entry name" value="Periplasmic binding protein-like I"/>
    <property type="match status" value="1"/>
</dbReference>
<dbReference type="PANTHER" id="PTHR11920:SF501">
    <property type="entry name" value="GUANYLATE CYCLASE 32E"/>
    <property type="match status" value="1"/>
</dbReference>
<feature type="domain" description="Receptor ligand binding region" evidence="8">
    <location>
        <begin position="146"/>
        <end position="402"/>
    </location>
</feature>